<dbReference type="Pfam" id="PF04916">
    <property type="entry name" value="Phospholip_B"/>
    <property type="match status" value="1"/>
</dbReference>
<dbReference type="Proteomes" id="UP001149090">
    <property type="component" value="Unassembled WGS sequence"/>
</dbReference>
<dbReference type="PANTHER" id="PTHR12370">
    <property type="entry name" value="PHOSPHOLIPASE B-RELATED"/>
    <property type="match status" value="1"/>
</dbReference>
<evidence type="ECO:0000256" key="4">
    <source>
        <dbReference type="ARBA" id="ARBA00022963"/>
    </source>
</evidence>
<dbReference type="OrthoDB" id="443524at2759"/>
<name>A0A9Q0LHW6_ANAIG</name>
<dbReference type="Gene3D" id="3.60.60.30">
    <property type="match status" value="1"/>
</dbReference>
<dbReference type="EC" id="3.1.1.-" evidence="7"/>
<dbReference type="GO" id="GO:0004620">
    <property type="term" value="F:phospholipase activity"/>
    <property type="evidence" value="ECO:0007669"/>
    <property type="project" value="InterPro"/>
</dbReference>
<dbReference type="PANTHER" id="PTHR12370:SF3">
    <property type="entry name" value="PHOSPHOLIPASE B-LIKE 2-RELATED"/>
    <property type="match status" value="1"/>
</dbReference>
<dbReference type="GO" id="GO:0005576">
    <property type="term" value="C:extracellular region"/>
    <property type="evidence" value="ECO:0007669"/>
    <property type="project" value="TreeGrafter"/>
</dbReference>
<keyword evidence="2 7" id="KW-0732">Signal</keyword>
<comment type="similarity">
    <text evidence="1 7">Belongs to the phospholipase B-like family.</text>
</comment>
<dbReference type="AlphaFoldDB" id="A0A9Q0LHW6"/>
<keyword evidence="6" id="KW-0325">Glycoprotein</keyword>
<keyword evidence="4 7" id="KW-0442">Lipid degradation</keyword>
<feature type="chain" id="PRO_5040532684" description="Phospholipase B-like" evidence="7">
    <location>
        <begin position="21"/>
        <end position="548"/>
    </location>
</feature>
<organism evidence="8 9">
    <name type="scientific">Anaeramoeba ignava</name>
    <name type="common">Anaerobic marine amoeba</name>
    <dbReference type="NCBI Taxonomy" id="1746090"/>
    <lineage>
        <taxon>Eukaryota</taxon>
        <taxon>Metamonada</taxon>
        <taxon>Anaeramoebidae</taxon>
        <taxon>Anaeramoeba</taxon>
    </lineage>
</organism>
<keyword evidence="3 7" id="KW-0378">Hydrolase</keyword>
<evidence type="ECO:0000256" key="6">
    <source>
        <dbReference type="ARBA" id="ARBA00023180"/>
    </source>
</evidence>
<evidence type="ECO:0000256" key="1">
    <source>
        <dbReference type="ARBA" id="ARBA00007835"/>
    </source>
</evidence>
<evidence type="ECO:0000256" key="3">
    <source>
        <dbReference type="ARBA" id="ARBA00022801"/>
    </source>
</evidence>
<gene>
    <name evidence="8" type="ORF">M0811_09205</name>
</gene>
<comment type="function">
    <text evidence="7">Putative phospholipase.</text>
</comment>
<dbReference type="InterPro" id="IPR007000">
    <property type="entry name" value="PLipase_B-like"/>
</dbReference>
<accession>A0A9Q0LHW6</accession>
<reference evidence="8" key="1">
    <citation type="submission" date="2022-10" db="EMBL/GenBank/DDBJ databases">
        <title>Novel sulphate-reducing endosymbionts in the free-living metamonad Anaeramoeba.</title>
        <authorList>
            <person name="Jerlstrom-Hultqvist J."/>
            <person name="Cepicka I."/>
            <person name="Gallot-Lavallee L."/>
            <person name="Salas-Leiva D."/>
            <person name="Curtis B.A."/>
            <person name="Zahonova K."/>
            <person name="Pipaliya S."/>
            <person name="Dacks J."/>
            <person name="Roger A.J."/>
        </authorList>
    </citation>
    <scope>NUCLEOTIDE SEQUENCE</scope>
    <source>
        <strain evidence="8">BMAN</strain>
    </source>
</reference>
<evidence type="ECO:0000256" key="2">
    <source>
        <dbReference type="ARBA" id="ARBA00022729"/>
    </source>
</evidence>
<evidence type="ECO:0000313" key="9">
    <source>
        <dbReference type="Proteomes" id="UP001149090"/>
    </source>
</evidence>
<protein>
    <recommendedName>
        <fullName evidence="7">Phospholipase B-like</fullName>
        <ecNumber evidence="7">3.1.1.-</ecNumber>
    </recommendedName>
</protein>
<evidence type="ECO:0000256" key="7">
    <source>
        <dbReference type="RuleBase" id="RU364138"/>
    </source>
</evidence>
<evidence type="ECO:0000256" key="5">
    <source>
        <dbReference type="ARBA" id="ARBA00023098"/>
    </source>
</evidence>
<keyword evidence="5 7" id="KW-0443">Lipid metabolism</keyword>
<keyword evidence="9" id="KW-1185">Reference proteome</keyword>
<proteinExistence type="inferred from homology"/>
<evidence type="ECO:0000313" key="8">
    <source>
        <dbReference type="EMBL" id="KAJ5072991.1"/>
    </source>
</evidence>
<comment type="caution">
    <text evidence="8">The sequence shown here is derived from an EMBL/GenBank/DDBJ whole genome shotgun (WGS) entry which is preliminary data.</text>
</comment>
<feature type="signal peptide" evidence="7">
    <location>
        <begin position="1"/>
        <end position="20"/>
    </location>
</feature>
<dbReference type="GO" id="GO:0009395">
    <property type="term" value="P:phospholipid catabolic process"/>
    <property type="evidence" value="ECO:0007669"/>
    <property type="project" value="TreeGrafter"/>
</dbReference>
<sequence length="548" mass="63601">MNKLFLIGIIFLIVLGTLNTNSDCLNGTVYYDQNEESYSIKLGKIDKTNGAAFGTFCDEIEQTGWSRLYVNSSRNYDNNVQMFSGGYLEGFLSQHRIYQYFNNFYKDTFGTSQPSQKLVDFLQEQENYLLSQFEENKKGKFDKEISLWWDHIEYLYQQMQGVYAGYSDAAPENETLSYFQIYLLINAGDLEDLIPAYMTGEYCWLTEDQCLTYWLLHGSCTALVKMLPDYSDIYAAHNLWTSYANMLRVFKFYAFDLVDADVSATAFSFSGKPGDLQSKDDFYVTTSNLVILETSIPLLSNATWKYFSPETVPAWMRTIAATRLARSGKEWVDIFTPHNSGTHNAEWVILDLNVYRQNEAPDYKDLVWIVEAVPGITLSKDVTSFVRDNLWFASYNIPYFPEIFEMTGYIQMVEKFGDWFSWEDCPRARILHRDHSEVVDFSTMKDLMLNNYFQVDPLSDGFPFNQLCARYDLIPVPNSYNFLPYAYGCVDAKVSSFKRVKSLVSDTISGPTHQYQSVFVWDEEWQNVPHLGQPEKFDFDFVTMHPIW</sequence>
<dbReference type="OMA" id="VGHTTWR"/>
<dbReference type="EMBL" id="JAPDFW010000078">
    <property type="protein sequence ID" value="KAJ5072991.1"/>
    <property type="molecule type" value="Genomic_DNA"/>
</dbReference>